<sequence length="222" mass="25746">MTLIENGSQNTFNNLNGWNVVISWRGENFELNHDQIGYLTNMYASEIFPRLYMGSELAATDRAWLMDHKITHILSVTDHAPLQFPESYKYKTIPIRDYENTNIMEYFDASYHFINQALQENGNVLVHCQRGISRCATIVIAYIMRNSQMASTAAYDFVKSKRPIICPNQGFLHQLKLYESMGCQVAKTNPKYWSYLMSVLHSQININDWIISDMGRWKNLGP</sequence>
<feature type="non-terminal residue" evidence="1">
    <location>
        <position position="222"/>
    </location>
</feature>
<gene>
    <name evidence="1" type="ORF">SCALOS_LOCUS3188</name>
</gene>
<evidence type="ECO:0000313" key="2">
    <source>
        <dbReference type="Proteomes" id="UP000789860"/>
    </source>
</evidence>
<accession>A0ACA9L0W6</accession>
<keyword evidence="2" id="KW-1185">Reference proteome</keyword>
<organism evidence="1 2">
    <name type="scientific">Scutellospora calospora</name>
    <dbReference type="NCBI Taxonomy" id="85575"/>
    <lineage>
        <taxon>Eukaryota</taxon>
        <taxon>Fungi</taxon>
        <taxon>Fungi incertae sedis</taxon>
        <taxon>Mucoromycota</taxon>
        <taxon>Glomeromycotina</taxon>
        <taxon>Glomeromycetes</taxon>
        <taxon>Diversisporales</taxon>
        <taxon>Gigasporaceae</taxon>
        <taxon>Scutellospora</taxon>
    </lineage>
</organism>
<proteinExistence type="predicted"/>
<reference evidence="1" key="1">
    <citation type="submission" date="2021-06" db="EMBL/GenBank/DDBJ databases">
        <authorList>
            <person name="Kallberg Y."/>
            <person name="Tangrot J."/>
            <person name="Rosling A."/>
        </authorList>
    </citation>
    <scope>NUCLEOTIDE SEQUENCE</scope>
    <source>
        <strain evidence="1">AU212A</strain>
    </source>
</reference>
<name>A0ACA9L0W6_9GLOM</name>
<dbReference type="Proteomes" id="UP000789860">
    <property type="component" value="Unassembled WGS sequence"/>
</dbReference>
<comment type="caution">
    <text evidence="1">The sequence shown here is derived from an EMBL/GenBank/DDBJ whole genome shotgun (WGS) entry which is preliminary data.</text>
</comment>
<protein>
    <submittedName>
        <fullName evidence="1">777_t:CDS:1</fullName>
    </submittedName>
</protein>
<evidence type="ECO:0000313" key="1">
    <source>
        <dbReference type="EMBL" id="CAG8499757.1"/>
    </source>
</evidence>
<dbReference type="EMBL" id="CAJVPM010003328">
    <property type="protein sequence ID" value="CAG8499757.1"/>
    <property type="molecule type" value="Genomic_DNA"/>
</dbReference>